<dbReference type="EMBL" id="GAIX01007241">
    <property type="protein sequence ID" value="JAA85319.1"/>
    <property type="molecule type" value="Transcribed_RNA"/>
</dbReference>
<evidence type="ECO:0000313" key="2">
    <source>
        <dbReference type="EMBL" id="JAA85319.1"/>
    </source>
</evidence>
<feature type="non-terminal residue" evidence="2">
    <location>
        <position position="70"/>
    </location>
</feature>
<proteinExistence type="predicted"/>
<reference evidence="2" key="2">
    <citation type="submission" date="2013-05" db="EMBL/GenBank/DDBJ databases">
        <authorList>
            <person name="Carter J.-M."/>
            <person name="Baker S.C."/>
            <person name="Pink R."/>
            <person name="Carter D.R.F."/>
            <person name="Collins A."/>
            <person name="Tomlin J."/>
            <person name="Gibbs M."/>
            <person name="Breuker C.J."/>
        </authorList>
    </citation>
    <scope>NUCLEOTIDE SEQUENCE</scope>
    <source>
        <tissue evidence="2">Ovary</tissue>
    </source>
</reference>
<keyword evidence="1" id="KW-0472">Membrane</keyword>
<accession>S4P5E2</accession>
<keyword evidence="1" id="KW-0812">Transmembrane</keyword>
<evidence type="ECO:0000256" key="1">
    <source>
        <dbReference type="SAM" id="Phobius"/>
    </source>
</evidence>
<protein>
    <submittedName>
        <fullName evidence="2">Uncharacterized protein</fullName>
    </submittedName>
</protein>
<dbReference type="AlphaFoldDB" id="S4P5E2"/>
<organism evidence="2">
    <name type="scientific">Pararge aegeria</name>
    <name type="common">speckled wood butterfly</name>
    <dbReference type="NCBI Taxonomy" id="116150"/>
    <lineage>
        <taxon>Eukaryota</taxon>
        <taxon>Metazoa</taxon>
        <taxon>Ecdysozoa</taxon>
        <taxon>Arthropoda</taxon>
        <taxon>Hexapoda</taxon>
        <taxon>Insecta</taxon>
        <taxon>Pterygota</taxon>
        <taxon>Neoptera</taxon>
        <taxon>Endopterygota</taxon>
        <taxon>Lepidoptera</taxon>
        <taxon>Glossata</taxon>
        <taxon>Ditrysia</taxon>
        <taxon>Papilionoidea</taxon>
        <taxon>Nymphalidae</taxon>
        <taxon>Satyrinae</taxon>
        <taxon>Satyrini</taxon>
        <taxon>Parargina</taxon>
        <taxon>Pararge</taxon>
    </lineage>
</organism>
<reference evidence="2" key="1">
    <citation type="journal article" date="2013" name="BMC Genomics">
        <title>Unscrambling butterfly oogenesis.</title>
        <authorList>
            <person name="Carter J.M."/>
            <person name="Baker S.C."/>
            <person name="Pink R."/>
            <person name="Carter D.R."/>
            <person name="Collins A."/>
            <person name="Tomlin J."/>
            <person name="Gibbs M."/>
            <person name="Breuker C.J."/>
        </authorList>
    </citation>
    <scope>NUCLEOTIDE SEQUENCE</scope>
    <source>
        <tissue evidence="2">Ovary</tissue>
    </source>
</reference>
<sequence>MVPRGLIVSVLGARTTVSFLSLITYITAQHHCFLWKKVGTRKETAKGKKAVAKVVLLISAYDPYWFADLV</sequence>
<name>S4P5E2_9NEOP</name>
<feature type="transmembrane region" description="Helical" evidence="1">
    <location>
        <begin position="6"/>
        <end position="28"/>
    </location>
</feature>
<keyword evidence="1" id="KW-1133">Transmembrane helix</keyword>